<dbReference type="InterPro" id="IPR012334">
    <property type="entry name" value="Pectin_lyas_fold"/>
</dbReference>
<dbReference type="SUPFAM" id="SSF51126">
    <property type="entry name" value="Pectin lyase-like"/>
    <property type="match status" value="1"/>
</dbReference>
<dbReference type="InterPro" id="IPR056441">
    <property type="entry name" value="Beta-barrel_GLAA-B_II"/>
</dbReference>
<dbReference type="EMBL" id="FSRA01000001">
    <property type="protein sequence ID" value="SIN94804.1"/>
    <property type="molecule type" value="Genomic_DNA"/>
</dbReference>
<sequence length="585" mass="65597">MGCKLFLFLSLCCATLRSTAQVIDVRDFGLQPNTFTDATEKVKKALEACKDKPGATLYFPEGRYDFWPEKAAVRTYFITNTSSETECPSKDKTMGILLEGMKDLTIEGNRSIFMFHGKMVNLAMDRCKNIRLQNVEMDAERPGMSEMTLLTVSPEEVTAAVHPDSRFTILHNKLYWYGEGWTLQHFHAVVADTAKGIGKRTHWEPFGKAGAELISPFRIKFKGKFDLKEWHPGEIVSVRDPIRDRVGIFINRSAGISFANVRIRYMHGLGVVSQFSEDLSFDSLQVAPAPGSGRSMACGADGMQFSGCRGSISVTNSVFSGLHDDGINIHGTHLQVVEKVSPATLRIRFMHHQTYGFEAFFPGDSVALLNGPSLRIYRYGVLKAAKLLNEREMLVTFNEPLPANVKPGDCLENVTWTPSVVVRNNSFRQIATRGLLVTTARPVLVEQNTFYRMGMQAILIANDATSWYESGPVKDVTIRRNVFTECGYNSMPDNHVISISPENHKRVKGYKVHRNIRIEENTFRIMDDAVLSARSTDNLVMKHNTIMKTNFLPVPQQAKPAFLLTDCTNVEILDAGTIQKKKFSK</sequence>
<comment type="catalytic activity">
    <reaction evidence="2">
        <text>Hydrolysis of terminal, non-reducing branched (1-&gt;3)-alpha-D-galactosidic residues, producing free D-galactose.</text>
        <dbReference type="EC" id="3.2.1.n1"/>
    </reaction>
</comment>
<dbReference type="RefSeq" id="WP_074239300.1">
    <property type="nucleotide sequence ID" value="NZ_FSRA01000001.1"/>
</dbReference>
<reference evidence="9 10" key="1">
    <citation type="submission" date="2016-11" db="EMBL/GenBank/DDBJ databases">
        <authorList>
            <person name="Jaros S."/>
            <person name="Januszkiewicz K."/>
            <person name="Wedrychowicz H."/>
        </authorList>
    </citation>
    <scope>NUCLEOTIDE SEQUENCE [LARGE SCALE GENOMIC DNA]</scope>
    <source>
        <strain evidence="9 10">DSM 24787</strain>
    </source>
</reference>
<evidence type="ECO:0000256" key="3">
    <source>
        <dbReference type="ARBA" id="ARBA00022737"/>
    </source>
</evidence>
<dbReference type="InterPro" id="IPR011050">
    <property type="entry name" value="Pectin_lyase_fold/virulence"/>
</dbReference>
<dbReference type="InterPro" id="IPR006626">
    <property type="entry name" value="PbH1"/>
</dbReference>
<keyword evidence="10" id="KW-1185">Reference proteome</keyword>
<accession>A0A1N6FHS7</accession>
<feature type="domain" description="GLAA-B beta-barrel" evidence="8">
    <location>
        <begin position="344"/>
        <end position="411"/>
    </location>
</feature>
<dbReference type="STRING" id="536979.SAMN04488055_2227"/>
<evidence type="ECO:0000256" key="6">
    <source>
        <dbReference type="SAM" id="SignalP"/>
    </source>
</evidence>
<dbReference type="Gene3D" id="2.160.20.10">
    <property type="entry name" value="Single-stranded right-handed beta-helix, Pectin lyase-like"/>
    <property type="match status" value="2"/>
</dbReference>
<dbReference type="AlphaFoldDB" id="A0A1N6FHS7"/>
<dbReference type="GO" id="GO:0004557">
    <property type="term" value="F:alpha-galactosidase activity"/>
    <property type="evidence" value="ECO:0007669"/>
    <property type="project" value="UniProtKB-EC"/>
</dbReference>
<evidence type="ECO:0000256" key="2">
    <source>
        <dbReference type="ARBA" id="ARBA00001271"/>
    </source>
</evidence>
<dbReference type="Pfam" id="PF23764">
    <property type="entry name" value="Beta-barrel_GLAA-B_II"/>
    <property type="match status" value="1"/>
</dbReference>
<organism evidence="9 10">
    <name type="scientific">Chitinophaga niabensis</name>
    <dbReference type="NCBI Taxonomy" id="536979"/>
    <lineage>
        <taxon>Bacteria</taxon>
        <taxon>Pseudomonadati</taxon>
        <taxon>Bacteroidota</taxon>
        <taxon>Chitinophagia</taxon>
        <taxon>Chitinophagales</taxon>
        <taxon>Chitinophagaceae</taxon>
        <taxon>Chitinophaga</taxon>
    </lineage>
</organism>
<evidence type="ECO:0000259" key="7">
    <source>
        <dbReference type="Pfam" id="PF13229"/>
    </source>
</evidence>
<keyword evidence="5" id="KW-0326">Glycosidase</keyword>
<dbReference type="GO" id="GO:0016829">
    <property type="term" value="F:lyase activity"/>
    <property type="evidence" value="ECO:0007669"/>
    <property type="project" value="UniProtKB-KW"/>
</dbReference>
<dbReference type="SMART" id="SM00710">
    <property type="entry name" value="PbH1"/>
    <property type="match status" value="5"/>
</dbReference>
<feature type="signal peptide" evidence="6">
    <location>
        <begin position="1"/>
        <end position="20"/>
    </location>
</feature>
<feature type="domain" description="Right handed beta helix" evidence="7">
    <location>
        <begin position="420"/>
        <end position="570"/>
    </location>
</feature>
<keyword evidence="3" id="KW-0677">Repeat</keyword>
<proteinExistence type="predicted"/>
<evidence type="ECO:0000256" key="5">
    <source>
        <dbReference type="ARBA" id="ARBA00023295"/>
    </source>
</evidence>
<evidence type="ECO:0000259" key="8">
    <source>
        <dbReference type="Pfam" id="PF23764"/>
    </source>
</evidence>
<dbReference type="OrthoDB" id="9807299at2"/>
<dbReference type="Pfam" id="PF13229">
    <property type="entry name" value="Beta_helix"/>
    <property type="match status" value="1"/>
</dbReference>
<gene>
    <name evidence="9" type="ORF">SAMN04488055_2227</name>
</gene>
<protein>
    <submittedName>
        <fullName evidence="9">Pectate lyase superfamily protein</fullName>
    </submittedName>
</protein>
<evidence type="ECO:0000313" key="9">
    <source>
        <dbReference type="EMBL" id="SIN94804.1"/>
    </source>
</evidence>
<evidence type="ECO:0000256" key="4">
    <source>
        <dbReference type="ARBA" id="ARBA00022801"/>
    </source>
</evidence>
<keyword evidence="6" id="KW-0732">Signal</keyword>
<comment type="catalytic activity">
    <reaction evidence="1">
        <text>Hydrolysis of terminal, non-reducing alpha-D-galactose residues in alpha-D-galactosides, including galactose oligosaccharides, galactomannans and galactolipids.</text>
        <dbReference type="EC" id="3.2.1.22"/>
    </reaction>
</comment>
<name>A0A1N6FHS7_9BACT</name>
<keyword evidence="9" id="KW-0456">Lyase</keyword>
<evidence type="ECO:0000313" key="10">
    <source>
        <dbReference type="Proteomes" id="UP000185003"/>
    </source>
</evidence>
<evidence type="ECO:0000256" key="1">
    <source>
        <dbReference type="ARBA" id="ARBA00001255"/>
    </source>
</evidence>
<dbReference type="InterPro" id="IPR039448">
    <property type="entry name" value="Beta_helix"/>
</dbReference>
<dbReference type="Proteomes" id="UP000185003">
    <property type="component" value="Unassembled WGS sequence"/>
</dbReference>
<feature type="chain" id="PRO_5012093958" evidence="6">
    <location>
        <begin position="21"/>
        <end position="585"/>
    </location>
</feature>
<keyword evidence="4" id="KW-0378">Hydrolase</keyword>